<keyword evidence="4" id="KW-1185">Reference proteome</keyword>
<organism evidence="3 4">
    <name type="scientific">Tetrabaena socialis</name>
    <dbReference type="NCBI Taxonomy" id="47790"/>
    <lineage>
        <taxon>Eukaryota</taxon>
        <taxon>Viridiplantae</taxon>
        <taxon>Chlorophyta</taxon>
        <taxon>core chlorophytes</taxon>
        <taxon>Chlorophyceae</taxon>
        <taxon>CS clade</taxon>
        <taxon>Chlamydomonadales</taxon>
        <taxon>Tetrabaenaceae</taxon>
        <taxon>Tetrabaena</taxon>
    </lineage>
</organism>
<keyword evidence="2" id="KW-1133">Transmembrane helix</keyword>
<feature type="non-terminal residue" evidence="3">
    <location>
        <position position="232"/>
    </location>
</feature>
<sequence length="232" mass="23453">MALARSCSGSLGSLMQQRSASGSLSAAPVPRLTRRTSGASPPPSPLSRSTSCAAATPDGHPALSSPPSSLGDPFAAAGRRLQLLLSRVGDGEDEMLNTLVEQESPESRLQTSVVLGGAVTLGAVVIASLLSVDPWGGAAPSLATLGAAAVGAAAAVPLVAARMWTWSPAAAEAVPALKDVHDGQLEMHRPWLASMSRPQALGMMALEVLPLTVLMFPAGQAAIVAGMAMYGQ</sequence>
<comment type="caution">
    <text evidence="3">The sequence shown here is derived from an EMBL/GenBank/DDBJ whole genome shotgun (WGS) entry which is preliminary data.</text>
</comment>
<dbReference type="OrthoDB" id="539085at2759"/>
<accession>A0A2J8A1L1</accession>
<feature type="transmembrane region" description="Helical" evidence="2">
    <location>
        <begin position="113"/>
        <end position="132"/>
    </location>
</feature>
<feature type="compositionally biased region" description="Polar residues" evidence="1">
    <location>
        <begin position="7"/>
        <end position="24"/>
    </location>
</feature>
<reference evidence="3 4" key="1">
    <citation type="journal article" date="2017" name="Mol. Biol. Evol.">
        <title>The 4-celled Tetrabaena socialis nuclear genome reveals the essential components for genetic control of cell number at the origin of multicellularity in the volvocine lineage.</title>
        <authorList>
            <person name="Featherston J."/>
            <person name="Arakaki Y."/>
            <person name="Hanschen E.R."/>
            <person name="Ferris P.J."/>
            <person name="Michod R.E."/>
            <person name="Olson B.J.S.C."/>
            <person name="Nozaki H."/>
            <person name="Durand P.M."/>
        </authorList>
    </citation>
    <scope>NUCLEOTIDE SEQUENCE [LARGE SCALE GENOMIC DNA]</scope>
    <source>
        <strain evidence="3 4">NIES-571</strain>
    </source>
</reference>
<dbReference type="EMBL" id="PGGS01000238">
    <property type="protein sequence ID" value="PNH06411.1"/>
    <property type="molecule type" value="Genomic_DNA"/>
</dbReference>
<evidence type="ECO:0000313" key="3">
    <source>
        <dbReference type="EMBL" id="PNH06411.1"/>
    </source>
</evidence>
<dbReference type="AlphaFoldDB" id="A0A2J8A1L1"/>
<protein>
    <submittedName>
        <fullName evidence="3">Uncharacterized protein</fullName>
    </submittedName>
</protein>
<keyword evidence="2" id="KW-0812">Transmembrane</keyword>
<name>A0A2J8A1L1_9CHLO</name>
<dbReference type="Proteomes" id="UP000236333">
    <property type="component" value="Unassembled WGS sequence"/>
</dbReference>
<feature type="transmembrane region" description="Helical" evidence="2">
    <location>
        <begin position="204"/>
        <end position="230"/>
    </location>
</feature>
<feature type="transmembrane region" description="Helical" evidence="2">
    <location>
        <begin position="138"/>
        <end position="160"/>
    </location>
</feature>
<evidence type="ECO:0000256" key="2">
    <source>
        <dbReference type="SAM" id="Phobius"/>
    </source>
</evidence>
<keyword evidence="2" id="KW-0472">Membrane</keyword>
<feature type="region of interest" description="Disordered" evidence="1">
    <location>
        <begin position="1"/>
        <end position="71"/>
    </location>
</feature>
<proteinExistence type="predicted"/>
<gene>
    <name evidence="3" type="ORF">TSOC_007207</name>
</gene>
<evidence type="ECO:0000313" key="4">
    <source>
        <dbReference type="Proteomes" id="UP000236333"/>
    </source>
</evidence>
<evidence type="ECO:0000256" key="1">
    <source>
        <dbReference type="SAM" id="MobiDB-lite"/>
    </source>
</evidence>